<dbReference type="OrthoDB" id="6387921at2"/>
<organism evidence="3 4">
    <name type="scientific">Legionella lansingensis</name>
    <dbReference type="NCBI Taxonomy" id="45067"/>
    <lineage>
        <taxon>Bacteria</taxon>
        <taxon>Pseudomonadati</taxon>
        <taxon>Pseudomonadota</taxon>
        <taxon>Gammaproteobacteria</taxon>
        <taxon>Legionellales</taxon>
        <taxon>Legionellaceae</taxon>
        <taxon>Legionella</taxon>
    </lineage>
</organism>
<keyword evidence="4" id="KW-1185">Reference proteome</keyword>
<dbReference type="Pfam" id="PF14090">
    <property type="entry name" value="HTH_39"/>
    <property type="match status" value="1"/>
</dbReference>
<gene>
    <name evidence="3" type="ORF">Llan_2323</name>
</gene>
<dbReference type="AlphaFoldDB" id="A0A0W0VF22"/>
<protein>
    <recommendedName>
        <fullName evidence="2">Winged helix-turn-helix domain-containing protein</fullName>
    </recommendedName>
</protein>
<dbReference type="eggNOG" id="ENOG50339YW">
    <property type="taxonomic scope" value="Bacteria"/>
</dbReference>
<feature type="domain" description="Winged helix-turn-helix" evidence="2">
    <location>
        <begin position="30"/>
        <end position="94"/>
    </location>
</feature>
<sequence length="98" mass="11154">MIKDTEKNRPVGLLGNPKSKNHLYGNSASSQRARLLKFFESIPRISTIEAREVLGILHPGGRIMELRKKGYRIDTHWVEEPDANGVLHRVGLYVYQGK</sequence>
<evidence type="ECO:0000256" key="1">
    <source>
        <dbReference type="SAM" id="MobiDB-lite"/>
    </source>
</evidence>
<dbReference type="EMBL" id="LNYI01000057">
    <property type="protein sequence ID" value="KTD18720.1"/>
    <property type="molecule type" value="Genomic_DNA"/>
</dbReference>
<dbReference type="Proteomes" id="UP000054869">
    <property type="component" value="Unassembled WGS sequence"/>
</dbReference>
<evidence type="ECO:0000259" key="2">
    <source>
        <dbReference type="Pfam" id="PF14090"/>
    </source>
</evidence>
<evidence type="ECO:0000313" key="4">
    <source>
        <dbReference type="Proteomes" id="UP000054869"/>
    </source>
</evidence>
<dbReference type="InterPro" id="IPR055245">
    <property type="entry name" value="HTH_proteobacteria"/>
</dbReference>
<name>A0A0W0VF22_9GAMM</name>
<dbReference type="PATRIC" id="fig|45067.4.peg.2441"/>
<dbReference type="RefSeq" id="WP_081778025.1">
    <property type="nucleotide sequence ID" value="NZ_CAAAJD010000004.1"/>
</dbReference>
<dbReference type="STRING" id="45067.Llan_2323"/>
<proteinExistence type="predicted"/>
<comment type="caution">
    <text evidence="3">The sequence shown here is derived from an EMBL/GenBank/DDBJ whole genome shotgun (WGS) entry which is preliminary data.</text>
</comment>
<reference evidence="3 4" key="1">
    <citation type="submission" date="2015-11" db="EMBL/GenBank/DDBJ databases">
        <title>Genomic analysis of 38 Legionella species identifies large and diverse effector repertoires.</title>
        <authorList>
            <person name="Burstein D."/>
            <person name="Amaro F."/>
            <person name="Zusman T."/>
            <person name="Lifshitz Z."/>
            <person name="Cohen O."/>
            <person name="Gilbert J.A."/>
            <person name="Pupko T."/>
            <person name="Shuman H.A."/>
            <person name="Segal G."/>
        </authorList>
    </citation>
    <scope>NUCLEOTIDE SEQUENCE [LARGE SCALE GENOMIC DNA]</scope>
    <source>
        <strain evidence="3 4">ATCC 49751</strain>
    </source>
</reference>
<evidence type="ECO:0000313" key="3">
    <source>
        <dbReference type="EMBL" id="KTD18720.1"/>
    </source>
</evidence>
<accession>A0A0W0VF22</accession>
<feature type="region of interest" description="Disordered" evidence="1">
    <location>
        <begin position="1"/>
        <end position="26"/>
    </location>
</feature>